<keyword evidence="3" id="KW-1133">Transmembrane helix</keyword>
<name>J9GQK7_9ZZZZ</name>
<keyword evidence="1" id="KW-1003">Cell membrane</keyword>
<keyword evidence="5 7" id="KW-0456">Lyase</keyword>
<protein>
    <submittedName>
        <fullName evidence="7">Aminodeoxychorismate lyase</fullName>
    </submittedName>
</protein>
<keyword evidence="2" id="KW-0812">Transmembrane</keyword>
<gene>
    <name evidence="7" type="ORF">EVA_01800</name>
</gene>
<keyword evidence="6" id="KW-0961">Cell wall biogenesis/degradation</keyword>
<evidence type="ECO:0000256" key="1">
    <source>
        <dbReference type="ARBA" id="ARBA00022475"/>
    </source>
</evidence>
<evidence type="ECO:0000256" key="3">
    <source>
        <dbReference type="ARBA" id="ARBA00022989"/>
    </source>
</evidence>
<evidence type="ECO:0000256" key="5">
    <source>
        <dbReference type="ARBA" id="ARBA00023239"/>
    </source>
</evidence>
<evidence type="ECO:0000313" key="7">
    <source>
        <dbReference type="EMBL" id="EJX10089.1"/>
    </source>
</evidence>
<proteinExistence type="inferred from homology"/>
<dbReference type="Gene3D" id="3.30.160.60">
    <property type="entry name" value="Classic Zinc Finger"/>
    <property type="match status" value="1"/>
</dbReference>
<dbReference type="HAMAP" id="MF_02065">
    <property type="entry name" value="MltG"/>
    <property type="match status" value="1"/>
</dbReference>
<dbReference type="CDD" id="cd08010">
    <property type="entry name" value="MltG_like"/>
    <property type="match status" value="1"/>
</dbReference>
<accession>J9GQK7</accession>
<dbReference type="Pfam" id="PF02618">
    <property type="entry name" value="YceG"/>
    <property type="match status" value="1"/>
</dbReference>
<dbReference type="PANTHER" id="PTHR30518:SF2">
    <property type="entry name" value="ENDOLYTIC MUREIN TRANSGLYCOSYLASE"/>
    <property type="match status" value="1"/>
</dbReference>
<dbReference type="NCBIfam" id="TIGR00247">
    <property type="entry name" value="endolytic transglycosylase MltG"/>
    <property type="match status" value="1"/>
</dbReference>
<dbReference type="PANTHER" id="PTHR30518">
    <property type="entry name" value="ENDOLYTIC MUREIN TRANSGLYCOSYLASE"/>
    <property type="match status" value="1"/>
</dbReference>
<evidence type="ECO:0000256" key="4">
    <source>
        <dbReference type="ARBA" id="ARBA00023136"/>
    </source>
</evidence>
<comment type="caution">
    <text evidence="7">The sequence shown here is derived from an EMBL/GenBank/DDBJ whole genome shotgun (WGS) entry which is preliminary data.</text>
</comment>
<dbReference type="InterPro" id="IPR003770">
    <property type="entry name" value="MLTG-like"/>
</dbReference>
<dbReference type="GO" id="GO:0071555">
    <property type="term" value="P:cell wall organization"/>
    <property type="evidence" value="ECO:0007669"/>
    <property type="project" value="UniProtKB-KW"/>
</dbReference>
<dbReference type="GO" id="GO:0016829">
    <property type="term" value="F:lyase activity"/>
    <property type="evidence" value="ECO:0007669"/>
    <property type="project" value="UniProtKB-KW"/>
</dbReference>
<evidence type="ECO:0000256" key="6">
    <source>
        <dbReference type="ARBA" id="ARBA00023316"/>
    </source>
</evidence>
<dbReference type="EMBL" id="AMCI01000254">
    <property type="protein sequence ID" value="EJX10089.1"/>
    <property type="molecule type" value="Genomic_DNA"/>
</dbReference>
<dbReference type="AlphaFoldDB" id="J9GQK7"/>
<sequence length="268" mass="30509">MGYQAERIHPGRYEVTPGINSFSLMRKLRGGQQTPVRLVIPVVHTLNDLAARLATSLAPDSAAFARAFTDSVLLRRFGVTPETVACLFLPNTYEVYWDLTPEELLQRMKREHDAFWTDTRKKQAEKTGLTTNEVYTLASIVEQESANEAERPLIAGMYLNRLHQKMKLQADPTVKFALQDFTLRRILHKHLTVDSPYNTYQHVGLPPGPICIPSLNAIRSVLNFAQHDYLYMCAKEDFSGTHNFAATYDAHLKNAQKYTKALDERQVK</sequence>
<reference evidence="7" key="1">
    <citation type="journal article" date="2012" name="PLoS ONE">
        <title>Gene sets for utilization of primary and secondary nutrition supplies in the distal gut of endangered iberian lynx.</title>
        <authorList>
            <person name="Alcaide M."/>
            <person name="Messina E."/>
            <person name="Richter M."/>
            <person name="Bargiela R."/>
            <person name="Peplies J."/>
            <person name="Huws S.A."/>
            <person name="Newbold C.J."/>
            <person name="Golyshin P.N."/>
            <person name="Simon M.A."/>
            <person name="Lopez G."/>
            <person name="Yakimov M.M."/>
            <person name="Ferrer M."/>
        </authorList>
    </citation>
    <scope>NUCLEOTIDE SEQUENCE</scope>
</reference>
<evidence type="ECO:0000256" key="2">
    <source>
        <dbReference type="ARBA" id="ARBA00022692"/>
    </source>
</evidence>
<organism evidence="7">
    <name type="scientific">gut metagenome</name>
    <dbReference type="NCBI Taxonomy" id="749906"/>
    <lineage>
        <taxon>unclassified sequences</taxon>
        <taxon>metagenomes</taxon>
        <taxon>organismal metagenomes</taxon>
    </lineage>
</organism>
<keyword evidence="4" id="KW-0472">Membrane</keyword>